<evidence type="ECO:0000313" key="2">
    <source>
        <dbReference type="EMBL" id="MDT0643244.1"/>
    </source>
</evidence>
<feature type="compositionally biased region" description="Basic and acidic residues" evidence="1">
    <location>
        <begin position="133"/>
        <end position="150"/>
    </location>
</feature>
<dbReference type="PROSITE" id="PS51257">
    <property type="entry name" value="PROKAR_LIPOPROTEIN"/>
    <property type="match status" value="1"/>
</dbReference>
<gene>
    <name evidence="2" type="ORF">RM553_10430</name>
</gene>
<dbReference type="EMBL" id="JAVRHQ010000011">
    <property type="protein sequence ID" value="MDT0643244.1"/>
    <property type="molecule type" value="Genomic_DNA"/>
</dbReference>
<name>A0ABU3CA82_9FLAO</name>
<comment type="caution">
    <text evidence="2">The sequence shown here is derived from an EMBL/GenBank/DDBJ whole genome shotgun (WGS) entry which is preliminary data.</text>
</comment>
<evidence type="ECO:0000313" key="3">
    <source>
        <dbReference type="Proteomes" id="UP001262889"/>
    </source>
</evidence>
<keyword evidence="2" id="KW-0560">Oxidoreductase</keyword>
<sequence length="224" mass="25117">MNRREALRNIGLGAGVMVVGPTTLSLLQSCKNEPDYEWQPVFLTAANGHVLKRVLDVILPTTDTPGAADLNIAQFLDSYMAEVASPERQKEFQESADAFVQAFKEEFDKEPHEANQEEFEKIVEKYLRATPAEKERYMKRNSETQDPQDKDPDEDPAEEKNNESSLGPDAGAYAYLQDVREMGIWAWKTSEQIGENVLWYDPIPGQYIACAPVEDVGNGNAMAL</sequence>
<dbReference type="Pfam" id="PF13618">
    <property type="entry name" value="Gluconate_2-dh3"/>
    <property type="match status" value="1"/>
</dbReference>
<evidence type="ECO:0000256" key="1">
    <source>
        <dbReference type="SAM" id="MobiDB-lite"/>
    </source>
</evidence>
<proteinExistence type="predicted"/>
<dbReference type="Proteomes" id="UP001262889">
    <property type="component" value="Unassembled WGS sequence"/>
</dbReference>
<dbReference type="GO" id="GO:0016491">
    <property type="term" value="F:oxidoreductase activity"/>
    <property type="evidence" value="ECO:0007669"/>
    <property type="project" value="UniProtKB-KW"/>
</dbReference>
<feature type="region of interest" description="Disordered" evidence="1">
    <location>
        <begin position="133"/>
        <end position="169"/>
    </location>
</feature>
<dbReference type="InterPro" id="IPR027056">
    <property type="entry name" value="Gluconate_2DH_su3"/>
</dbReference>
<accession>A0ABU3CA82</accession>
<reference evidence="2 3" key="1">
    <citation type="submission" date="2023-09" db="EMBL/GenBank/DDBJ databases">
        <authorList>
            <person name="Rey-Velasco X."/>
        </authorList>
    </citation>
    <scope>NUCLEOTIDE SEQUENCE [LARGE SCALE GENOMIC DNA]</scope>
    <source>
        <strain evidence="2 3">F363</strain>
    </source>
</reference>
<organism evidence="2 3">
    <name type="scientific">Autumnicola tepida</name>
    <dbReference type="NCBI Taxonomy" id="3075595"/>
    <lineage>
        <taxon>Bacteria</taxon>
        <taxon>Pseudomonadati</taxon>
        <taxon>Bacteroidota</taxon>
        <taxon>Flavobacteriia</taxon>
        <taxon>Flavobacteriales</taxon>
        <taxon>Flavobacteriaceae</taxon>
        <taxon>Autumnicola</taxon>
    </lineage>
</organism>
<protein>
    <submittedName>
        <fullName evidence="2">Gluconate 2-dehydrogenase subunit 3 family protein</fullName>
        <ecNumber evidence="2">1.-.-.-</ecNumber>
    </submittedName>
</protein>
<dbReference type="RefSeq" id="WP_311534864.1">
    <property type="nucleotide sequence ID" value="NZ_JAVRHQ010000011.1"/>
</dbReference>
<dbReference type="EC" id="1.-.-.-" evidence="2"/>
<keyword evidence="3" id="KW-1185">Reference proteome</keyword>